<dbReference type="GO" id="GO:0005743">
    <property type="term" value="C:mitochondrial inner membrane"/>
    <property type="evidence" value="ECO:0007669"/>
    <property type="project" value="UniProtKB-SubCell"/>
</dbReference>
<keyword evidence="8 12" id="KW-0496">Mitochondrion</keyword>
<dbReference type="AlphaFoldDB" id="S4R6Z6"/>
<organism evidence="13">
    <name type="scientific">Petromyzon marinus</name>
    <name type="common">Sea lamprey</name>
    <dbReference type="NCBI Taxonomy" id="7757"/>
    <lineage>
        <taxon>Eukaryota</taxon>
        <taxon>Metazoa</taxon>
        <taxon>Chordata</taxon>
        <taxon>Craniata</taxon>
        <taxon>Vertebrata</taxon>
        <taxon>Cyclostomata</taxon>
        <taxon>Hyperoartia</taxon>
        <taxon>Petromyzontiformes</taxon>
        <taxon>Petromyzontidae</taxon>
        <taxon>Petromyzon</taxon>
    </lineage>
</organism>
<dbReference type="SUPFAM" id="SSF81524">
    <property type="entry name" value="14 kDa protein of cytochrome bc1 complex (Ubiquinol-cytochrome c reductase)"/>
    <property type="match status" value="1"/>
</dbReference>
<evidence type="ECO:0000256" key="9">
    <source>
        <dbReference type="ARBA" id="ARBA00023136"/>
    </source>
</evidence>
<dbReference type="KEGG" id="pmrn:116946603"/>
<dbReference type="GeneID" id="116946603"/>
<dbReference type="CTD" id="7381"/>
<comment type="function">
    <text evidence="12">Component of the ubiquinol-cytochrome c oxidoreductase, a multisubunit transmembrane complex that is part of the mitochondrial electron transport chain which drives oxidative phosphorylation.</text>
</comment>
<dbReference type="OMA" id="PLAQWYT"/>
<evidence type="ECO:0000256" key="10">
    <source>
        <dbReference type="ARBA" id="ARBA00038521"/>
    </source>
</evidence>
<proteinExistence type="inferred from homology"/>
<accession>S4R6Z6</accession>
<dbReference type="Ensembl" id="ENSPMAT00000000980.1">
    <property type="protein sequence ID" value="ENSPMAP00000000976.1"/>
    <property type="gene ID" value="ENSPMAG00000000891.1"/>
</dbReference>
<evidence type="ECO:0000256" key="12">
    <source>
        <dbReference type="PIRNR" id="PIRNR000022"/>
    </source>
</evidence>
<name>S4R6Z6_PETMA</name>
<keyword evidence="14" id="KW-1185">Reference proteome</keyword>
<dbReference type="Pfam" id="PF02271">
    <property type="entry name" value="UCR_14kD"/>
    <property type="match status" value="1"/>
</dbReference>
<dbReference type="GO" id="GO:0006122">
    <property type="term" value="P:mitochondrial electron transport, ubiquinol to cytochrome c"/>
    <property type="evidence" value="ECO:0007669"/>
    <property type="project" value="InterPro"/>
</dbReference>
<evidence type="ECO:0000256" key="11">
    <source>
        <dbReference type="ARBA" id="ARBA00046393"/>
    </source>
</evidence>
<keyword evidence="9 12" id="KW-0472">Membrane</keyword>
<keyword evidence="6 12" id="KW-0999">Mitochondrion inner membrane</keyword>
<sequence length="111" mass="13586">MASQGSVTVTRRFFNVFRNWYYNAAGFNKYGLMYEDTLHENDIIKEAIRRLPENLYNERVFRMKRALDLSLKHQILPKDQWTKIENEKAYLSPYIQEIERELKEKHLWEKK</sequence>
<dbReference type="STRING" id="7757.ENSPMAP00000000976"/>
<reference evidence="15" key="1">
    <citation type="submission" date="2025-04" db="UniProtKB">
        <authorList>
            <consortium name="RefSeq"/>
        </authorList>
    </citation>
    <scope>IDENTIFICATION</scope>
    <source>
        <tissue evidence="15">Sperm</tissue>
    </source>
</reference>
<dbReference type="Proteomes" id="UP001318040">
    <property type="component" value="Chromosome 27"/>
</dbReference>
<keyword evidence="7 12" id="KW-0249">Electron transport</keyword>
<keyword evidence="5 12" id="KW-0679">Respiratory chain</keyword>
<dbReference type="GO" id="GO:0001525">
    <property type="term" value="P:angiogenesis"/>
    <property type="evidence" value="ECO:0007669"/>
    <property type="project" value="Ensembl"/>
</dbReference>
<keyword evidence="4 12" id="KW-0813">Transport</keyword>
<evidence type="ECO:0000256" key="6">
    <source>
        <dbReference type="ARBA" id="ARBA00022792"/>
    </source>
</evidence>
<evidence type="ECO:0000256" key="2">
    <source>
        <dbReference type="ARBA" id="ARBA00008554"/>
    </source>
</evidence>
<dbReference type="GeneTree" id="ENSGT00390000012916"/>
<dbReference type="Gene3D" id="1.10.1090.10">
    <property type="entry name" value="Cytochrome b-c1 complex subunit 7"/>
    <property type="match status" value="1"/>
</dbReference>
<evidence type="ECO:0000256" key="5">
    <source>
        <dbReference type="ARBA" id="ARBA00022660"/>
    </source>
</evidence>
<evidence type="ECO:0000256" key="1">
    <source>
        <dbReference type="ARBA" id="ARBA00004443"/>
    </source>
</evidence>
<dbReference type="PIRSF" id="PIRSF000022">
    <property type="entry name" value="Bc1_14K"/>
    <property type="match status" value="1"/>
</dbReference>
<dbReference type="HOGENOM" id="CLU_115154_2_0_1"/>
<dbReference type="PANTHER" id="PTHR12022">
    <property type="entry name" value="UBIQUINOL-CYTOCHROME C REDUCTASE COMPLEX 14 KD PROTEIN"/>
    <property type="match status" value="1"/>
</dbReference>
<reference evidence="13" key="2">
    <citation type="submission" date="2025-05" db="UniProtKB">
        <authorList>
            <consortium name="Ensembl"/>
        </authorList>
    </citation>
    <scope>IDENTIFICATION</scope>
</reference>
<dbReference type="PANTHER" id="PTHR12022:SF0">
    <property type="entry name" value="CYTOCHROME B-C1 COMPLEX SUBUNIT 7"/>
    <property type="match status" value="1"/>
</dbReference>
<dbReference type="GO" id="GO:0045275">
    <property type="term" value="C:respiratory chain complex III"/>
    <property type="evidence" value="ECO:0007669"/>
    <property type="project" value="InterPro"/>
</dbReference>
<protein>
    <recommendedName>
        <fullName evidence="3 12">Cytochrome b-c1 complex subunit 7</fullName>
    </recommendedName>
</protein>
<evidence type="ECO:0000313" key="14">
    <source>
        <dbReference type="Proteomes" id="UP001318040"/>
    </source>
</evidence>
<comment type="subunit">
    <text evidence="11">Component of the ubiquinol-cytochrome c oxidoreductase (cytochrome b-c1 complex, complex III, CIII), a multisubunit enzyme composed of 11 subunits. The complex is composed of 3 respiratory subunits cytochrome b, cytochrome c1 and Rieske protein UQCRFS1, 2 core protein subunits UQCRC1/QCR1 and UQCRC2/QCR2, and 6 low-molecular weight protein subunits UQCRH/QCR6, UQCRB/QCR7, UQCRQ/QCR8, UQCR10/QCR9, UQCR11/QCR10 and subunit 9, the cleavage product of Rieske protein UQCRFS1. The complex exists as an obligatory dimer and forms supercomplexes (SCs) in the inner mitochondrial membrane with NADH-ubiquinone oxidoreductase (complex I, CI) and cytochrome c oxidase (complex IV, CIV), resulting in different assemblies (supercomplex SCI(1)III(2)IV(1) and megacomplex MCI(2)III(2)IV(2)).</text>
</comment>
<dbReference type="InterPro" id="IPR036544">
    <property type="entry name" value="QCR7_sf"/>
</dbReference>
<dbReference type="RefSeq" id="XP_032817556.1">
    <property type="nucleotide sequence ID" value="XM_032961665.1"/>
</dbReference>
<comment type="similarity">
    <text evidence="2 12">Belongs to the UQCRB/QCR7 family.</text>
</comment>
<evidence type="ECO:0000256" key="4">
    <source>
        <dbReference type="ARBA" id="ARBA00022448"/>
    </source>
</evidence>
<evidence type="ECO:0000256" key="7">
    <source>
        <dbReference type="ARBA" id="ARBA00022982"/>
    </source>
</evidence>
<evidence type="ECO:0000256" key="3">
    <source>
        <dbReference type="ARBA" id="ARBA00016323"/>
    </source>
</evidence>
<dbReference type="InterPro" id="IPR003197">
    <property type="entry name" value="QCR7"/>
</dbReference>
<comment type="subcellular location">
    <subcellularLocation>
        <location evidence="1">Mitochondrion inner membrane</location>
        <topology evidence="1">Peripheral membrane protein</topology>
        <orientation evidence="1">Matrix side</orientation>
    </subcellularLocation>
</comment>
<evidence type="ECO:0000313" key="15">
    <source>
        <dbReference type="RefSeq" id="XP_032817556.1"/>
    </source>
</evidence>
<evidence type="ECO:0000313" key="13">
    <source>
        <dbReference type="Ensembl" id="ENSPMAP00000000976.1"/>
    </source>
</evidence>
<dbReference type="FunFam" id="1.10.1090.10:FF:000001">
    <property type="entry name" value="Cytochrome b-c1 complex subunit 7"/>
    <property type="match status" value="1"/>
</dbReference>
<gene>
    <name evidence="13 15" type="primary">LOC116946603</name>
</gene>
<evidence type="ECO:0000256" key="8">
    <source>
        <dbReference type="ARBA" id="ARBA00023128"/>
    </source>
</evidence>
<comment type="subunit">
    <text evidence="10">Component of the ubiquinol-cytochrome c oxidoreductase (cytochrome b-c1 complex, complex III, CIII), a multisubunit enzyme composed of 3 respiratory subunits cytochrome b, cytochrome c1 and Rieske protein, 2 core protein subunits, and additional low-molecular weight protein subunits. The complex exists as an obligatory dimer and forms supercomplexes (SCs) in the inner mitochondrial membrane with cytochrome c oxidase (complex IV, CIV).</text>
</comment>
<dbReference type="OrthoDB" id="425749at2759"/>